<gene>
    <name evidence="2" type="ORF">NEPTK9_001020</name>
</gene>
<feature type="compositionally biased region" description="Basic and acidic residues" evidence="1">
    <location>
        <begin position="22"/>
        <end position="33"/>
    </location>
</feature>
<dbReference type="Proteomes" id="UP001194714">
    <property type="component" value="Unassembled WGS sequence"/>
</dbReference>
<protein>
    <submittedName>
        <fullName evidence="2">Uncharacterized protein</fullName>
    </submittedName>
</protein>
<dbReference type="EMBL" id="JAAEJV010000025">
    <property type="protein sequence ID" value="MBF5059506.1"/>
    <property type="molecule type" value="Genomic_DNA"/>
</dbReference>
<proteinExistence type="predicted"/>
<sequence length="69" mass="7584">MGICQSQRSRFSPIEAASYPGDRSDAEGVKDGDVGTGKNQLLGLFRYHKKTKDSLEGSLLEIYIPPLLQ</sequence>
<evidence type="ECO:0000313" key="3">
    <source>
        <dbReference type="Proteomes" id="UP001194714"/>
    </source>
</evidence>
<feature type="region of interest" description="Disordered" evidence="1">
    <location>
        <begin position="1"/>
        <end position="33"/>
    </location>
</feature>
<evidence type="ECO:0000256" key="1">
    <source>
        <dbReference type="SAM" id="MobiDB-lite"/>
    </source>
</evidence>
<name>A0ABS0AZF5_9BACT</name>
<evidence type="ECO:0000313" key="2">
    <source>
        <dbReference type="EMBL" id="MBF5059506.1"/>
    </source>
</evidence>
<feature type="compositionally biased region" description="Polar residues" evidence="1">
    <location>
        <begin position="1"/>
        <end position="10"/>
    </location>
</feature>
<comment type="caution">
    <text evidence="2">The sequence shown here is derived from an EMBL/GenBank/DDBJ whole genome shotgun (WGS) entry which is preliminary data.</text>
</comment>
<reference evidence="2 3" key="1">
    <citation type="submission" date="2020-01" db="EMBL/GenBank/DDBJ databases">
        <title>Draft genome sequence of Cand. Neptunochlamydia vexilliferae K9.</title>
        <authorList>
            <person name="Schulz F."/>
            <person name="Koestlbacher S."/>
            <person name="Wascher F."/>
            <person name="Pizzetti I."/>
            <person name="Horn M."/>
        </authorList>
    </citation>
    <scope>NUCLEOTIDE SEQUENCE [LARGE SCALE GENOMIC DNA]</scope>
    <source>
        <strain evidence="2 3">K9</strain>
    </source>
</reference>
<organism evidence="2 3">
    <name type="scientific">Candidatus Neptunichlamydia vexilliferae</name>
    <dbReference type="NCBI Taxonomy" id="1651774"/>
    <lineage>
        <taxon>Bacteria</taxon>
        <taxon>Pseudomonadati</taxon>
        <taxon>Chlamydiota</taxon>
        <taxon>Chlamydiia</taxon>
        <taxon>Parachlamydiales</taxon>
        <taxon>Simkaniaceae</taxon>
        <taxon>Candidatus Neptunichlamydia</taxon>
    </lineage>
</organism>
<accession>A0ABS0AZF5</accession>
<keyword evidence="3" id="KW-1185">Reference proteome</keyword>